<dbReference type="Pfam" id="PF13350">
    <property type="entry name" value="Y_phosphatase3"/>
    <property type="match status" value="1"/>
</dbReference>
<gene>
    <name evidence="4" type="ORF">Afil01_38600</name>
</gene>
<dbReference type="Proteomes" id="UP001165079">
    <property type="component" value="Unassembled WGS sequence"/>
</dbReference>
<name>A0A9W6SMQ0_9ACTN</name>
<sequence length="252" mass="27873">MSEVTTAGAETPRPRSSTEDEPRRVVLDGVHNMRDLGGLRTADGRTVKHGVLFRSDQLKTATGEDLARIAGLGLRTVIDLRTPVERETHGFFTADGVEHRHLELLHLRWERFPQAGPEAAPEFLPQRYIAMLETGAEAIREALDLFAGQTPALVHCIAGKDRTGLVIAVTLALLGVPDEVIAADYHLTDHGQRRYREWAEKNRASTFTGFPAPAQAMLDTLTGLRERFGSVEAYARVIGFEDVEKLRDALLD</sequence>
<evidence type="ECO:0000256" key="2">
    <source>
        <dbReference type="SAM" id="MobiDB-lite"/>
    </source>
</evidence>
<dbReference type="RefSeq" id="WP_285664182.1">
    <property type="nucleotide sequence ID" value="NZ_BSTX01000002.1"/>
</dbReference>
<feature type="domain" description="Tyrosine specific protein phosphatases" evidence="3">
    <location>
        <begin position="126"/>
        <end position="171"/>
    </location>
</feature>
<evidence type="ECO:0000259" key="3">
    <source>
        <dbReference type="PROSITE" id="PS50056"/>
    </source>
</evidence>
<evidence type="ECO:0000313" key="5">
    <source>
        <dbReference type="Proteomes" id="UP001165079"/>
    </source>
</evidence>
<feature type="region of interest" description="Disordered" evidence="2">
    <location>
        <begin position="1"/>
        <end position="22"/>
    </location>
</feature>
<comment type="similarity">
    <text evidence="1">Belongs to the protein-tyrosine phosphatase family.</text>
</comment>
<dbReference type="EMBL" id="BSTX01000002">
    <property type="protein sequence ID" value="GLZ79053.1"/>
    <property type="molecule type" value="Genomic_DNA"/>
</dbReference>
<protein>
    <submittedName>
        <fullName evidence="4">Protein-tyrosine-phosphatase</fullName>
    </submittedName>
</protein>
<dbReference type="GO" id="GO:0004721">
    <property type="term" value="F:phosphoprotein phosphatase activity"/>
    <property type="evidence" value="ECO:0007669"/>
    <property type="project" value="InterPro"/>
</dbReference>
<proteinExistence type="inferred from homology"/>
<dbReference type="AlphaFoldDB" id="A0A9W6SMQ0"/>
<dbReference type="PANTHER" id="PTHR31126:SF1">
    <property type="entry name" value="TYROSINE SPECIFIC PROTEIN PHOSPHATASES DOMAIN-CONTAINING PROTEIN"/>
    <property type="match status" value="1"/>
</dbReference>
<feature type="compositionally biased region" description="Basic and acidic residues" evidence="2">
    <location>
        <begin position="12"/>
        <end position="22"/>
    </location>
</feature>
<dbReference type="PROSITE" id="PS00383">
    <property type="entry name" value="TYR_PHOSPHATASE_1"/>
    <property type="match status" value="1"/>
</dbReference>
<keyword evidence="5" id="KW-1185">Reference proteome</keyword>
<dbReference type="PANTHER" id="PTHR31126">
    <property type="entry name" value="TYROSINE-PROTEIN PHOSPHATASE"/>
    <property type="match status" value="1"/>
</dbReference>
<dbReference type="SUPFAM" id="SSF52799">
    <property type="entry name" value="(Phosphotyrosine protein) phosphatases II"/>
    <property type="match status" value="1"/>
</dbReference>
<comment type="caution">
    <text evidence="4">The sequence shown here is derived from an EMBL/GenBank/DDBJ whole genome shotgun (WGS) entry which is preliminary data.</text>
</comment>
<dbReference type="PROSITE" id="PS50056">
    <property type="entry name" value="TYR_PHOSPHATASE_2"/>
    <property type="match status" value="1"/>
</dbReference>
<dbReference type="InterPro" id="IPR000387">
    <property type="entry name" value="Tyr_Pase_dom"/>
</dbReference>
<evidence type="ECO:0000256" key="1">
    <source>
        <dbReference type="ARBA" id="ARBA00009580"/>
    </source>
</evidence>
<dbReference type="InterPro" id="IPR016130">
    <property type="entry name" value="Tyr_Pase_AS"/>
</dbReference>
<evidence type="ECO:0000313" key="4">
    <source>
        <dbReference type="EMBL" id="GLZ79053.1"/>
    </source>
</evidence>
<dbReference type="InterPro" id="IPR029021">
    <property type="entry name" value="Prot-tyrosine_phosphatase-like"/>
</dbReference>
<reference evidence="4" key="1">
    <citation type="submission" date="2023-03" db="EMBL/GenBank/DDBJ databases">
        <title>Actinorhabdospora filicis NBRC 111898.</title>
        <authorList>
            <person name="Ichikawa N."/>
            <person name="Sato H."/>
            <person name="Tonouchi N."/>
        </authorList>
    </citation>
    <scope>NUCLEOTIDE SEQUENCE</scope>
    <source>
        <strain evidence="4">NBRC 111898</strain>
    </source>
</reference>
<accession>A0A9W6SMQ0</accession>
<dbReference type="Gene3D" id="3.90.190.10">
    <property type="entry name" value="Protein tyrosine phosphatase superfamily"/>
    <property type="match status" value="1"/>
</dbReference>
<dbReference type="InterPro" id="IPR026893">
    <property type="entry name" value="Tyr/Ser_Pase_IphP-type"/>
</dbReference>
<organism evidence="4 5">
    <name type="scientific">Actinorhabdospora filicis</name>
    <dbReference type="NCBI Taxonomy" id="1785913"/>
    <lineage>
        <taxon>Bacteria</taxon>
        <taxon>Bacillati</taxon>
        <taxon>Actinomycetota</taxon>
        <taxon>Actinomycetes</taxon>
        <taxon>Micromonosporales</taxon>
        <taxon>Micromonosporaceae</taxon>
        <taxon>Actinorhabdospora</taxon>
    </lineage>
</organism>